<proteinExistence type="inferred from homology"/>
<dbReference type="InterPro" id="IPR001412">
    <property type="entry name" value="aa-tRNA-synth_I_CS"/>
</dbReference>
<protein>
    <recommendedName>
        <fullName evidence="2">isoleucine--tRNA ligase</fullName>
        <ecNumber evidence="2">6.1.1.5</ecNumber>
    </recommendedName>
</protein>
<keyword evidence="12" id="KW-1133">Transmembrane helix</keyword>
<organism evidence="14 15">
    <name type="scientific">Candidatus Carsonella ruddii CE isolate Thao2000</name>
    <dbReference type="NCBI Taxonomy" id="1202536"/>
    <lineage>
        <taxon>Bacteria</taxon>
        <taxon>Pseudomonadati</taxon>
        <taxon>Pseudomonadota</taxon>
        <taxon>Gammaproteobacteria</taxon>
        <taxon>Oceanospirillales</taxon>
        <taxon>Halomonadaceae</taxon>
        <taxon>Zymobacter group</taxon>
        <taxon>Candidatus Carsonella</taxon>
    </lineage>
</organism>
<evidence type="ECO:0000256" key="11">
    <source>
        <dbReference type="RuleBase" id="RU363035"/>
    </source>
</evidence>
<evidence type="ECO:0000256" key="1">
    <source>
        <dbReference type="ARBA" id="ARBA00006887"/>
    </source>
</evidence>
<feature type="transmembrane region" description="Helical" evidence="12">
    <location>
        <begin position="179"/>
        <end position="201"/>
    </location>
</feature>
<keyword evidence="8 11" id="KW-0030">Aminoacyl-tRNA synthetase</keyword>
<dbReference type="EC" id="6.1.1.5" evidence="2"/>
<evidence type="ECO:0000313" key="15">
    <source>
        <dbReference type="Proteomes" id="UP000003932"/>
    </source>
</evidence>
<dbReference type="HOGENOM" id="CLU_348749_0_0_6"/>
<dbReference type="InterPro" id="IPR002300">
    <property type="entry name" value="aa-tRNA-synth_Ia"/>
</dbReference>
<feature type="transmembrane region" description="Helical" evidence="12">
    <location>
        <begin position="626"/>
        <end position="646"/>
    </location>
</feature>
<dbReference type="RefSeq" id="WP_014886913.1">
    <property type="nucleotide sequence ID" value="NC_018414.1"/>
</dbReference>
<dbReference type="GO" id="GO:0002161">
    <property type="term" value="F:aminoacyl-tRNA deacylase activity"/>
    <property type="evidence" value="ECO:0007669"/>
    <property type="project" value="InterPro"/>
</dbReference>
<dbReference type="InterPro" id="IPR009080">
    <property type="entry name" value="tRNAsynth_Ia_anticodon-bd"/>
</dbReference>
<feature type="domain" description="Aminoacyl-tRNA synthetase class Ia" evidence="13">
    <location>
        <begin position="27"/>
        <end position="434"/>
    </location>
</feature>
<dbReference type="Proteomes" id="UP000003932">
    <property type="component" value="Chromosome"/>
</dbReference>
<dbReference type="GO" id="GO:0004822">
    <property type="term" value="F:isoleucine-tRNA ligase activity"/>
    <property type="evidence" value="ECO:0007669"/>
    <property type="project" value="UniProtKB-EC"/>
</dbReference>
<evidence type="ECO:0000256" key="2">
    <source>
        <dbReference type="ARBA" id="ARBA00013165"/>
    </source>
</evidence>
<dbReference type="PROSITE" id="PS00178">
    <property type="entry name" value="AA_TRNA_LIGASE_I"/>
    <property type="match status" value="1"/>
</dbReference>
<dbReference type="SUPFAM" id="SSF50677">
    <property type="entry name" value="ValRS/IleRS/LeuRS editing domain"/>
    <property type="match status" value="1"/>
</dbReference>
<dbReference type="OrthoDB" id="9810365at2"/>
<evidence type="ECO:0000256" key="5">
    <source>
        <dbReference type="ARBA" id="ARBA00022741"/>
    </source>
</evidence>
<dbReference type="Pfam" id="PF00133">
    <property type="entry name" value="tRNA-synt_1"/>
    <property type="match status" value="2"/>
</dbReference>
<dbReference type="SUPFAM" id="SSF47323">
    <property type="entry name" value="Anticodon-binding domain of a subclass of class I aminoacyl-tRNA synthetases"/>
    <property type="match status" value="1"/>
</dbReference>
<keyword evidence="3" id="KW-0963">Cytoplasm</keyword>
<dbReference type="KEGG" id="cru:A33U_0165"/>
<evidence type="ECO:0000256" key="12">
    <source>
        <dbReference type="SAM" id="Phobius"/>
    </source>
</evidence>
<evidence type="ECO:0000256" key="6">
    <source>
        <dbReference type="ARBA" id="ARBA00022840"/>
    </source>
</evidence>
<reference evidence="14 15" key="1">
    <citation type="journal article" date="2012" name="Mol. Biol. Evol.">
        <title>Genome reduction and co-evolution between the primary and secondary bacterial symbionts of psyllids.</title>
        <authorList>
            <person name="Sloan D.B."/>
            <person name="Moran N.A."/>
        </authorList>
    </citation>
    <scope>NUCLEOTIDE SEQUENCE [LARGE SCALE GENOMIC DNA]</scope>
    <source>
        <strain evidence="14 15">CE</strain>
    </source>
</reference>
<dbReference type="Gene3D" id="1.10.730.20">
    <property type="match status" value="1"/>
</dbReference>
<dbReference type="PANTHER" id="PTHR42765:SF1">
    <property type="entry name" value="ISOLEUCINE--TRNA LIGASE, MITOCHONDRIAL"/>
    <property type="match status" value="1"/>
</dbReference>
<evidence type="ECO:0000313" key="14">
    <source>
        <dbReference type="EMBL" id="AFP83612.1"/>
    </source>
</evidence>
<dbReference type="AlphaFoldDB" id="J7GSA5"/>
<feature type="domain" description="Aminoacyl-tRNA synthetase class Ia" evidence="13">
    <location>
        <begin position="462"/>
        <end position="562"/>
    </location>
</feature>
<dbReference type="GO" id="GO:0006428">
    <property type="term" value="P:isoleucyl-tRNA aminoacylation"/>
    <property type="evidence" value="ECO:0007669"/>
    <property type="project" value="InterPro"/>
</dbReference>
<comment type="similarity">
    <text evidence="1">Belongs to the class-I aminoacyl-tRNA synthetase family. IleS type 1 subfamily.</text>
</comment>
<dbReference type="InterPro" id="IPR050081">
    <property type="entry name" value="Ile-tRNA_ligase"/>
</dbReference>
<dbReference type="GO" id="GO:0005524">
    <property type="term" value="F:ATP binding"/>
    <property type="evidence" value="ECO:0007669"/>
    <property type="project" value="UniProtKB-KW"/>
</dbReference>
<sequence>MKLNLKKKNIFFKKEKKKLIFFLKKIKISNFFLIDGPPFSNGKIHIGHILNKVLKDIFIKNFLINNFICINNLGWDCHGLPIEQKIFFEKKYYFNCRNFVCETIILQKKDFLKLNLLNYYFYYNTMELRYESFQIKIFQYLLLKKIILKNKIPIFWCYKCSSSLSYSEIIYKNIKSFSIYFKVKILNFYLIIWTTSIWTMVNNQACFVNKKYIYTVLKSKSKLIILNNLIYKFFKIIKIKIKIISFIKGFFLINKNYTFFLSKIINFYNFNKKIINNKYIDFNIGTGIIQCSPSNGIDDYNFFIKKNKIYNIFKKNCYINYLFLFKKINFLYINKIIYKIIKKRNIILKKKIIFHKYMFCWRHKNYLIYFLSEQIFINFNYYFKKYNLKELIIFNLKKIFFFPMYLKINLINMLLNRNNWCISRQRKWGVIIPYCDYKICSFNKNISKTFSSQFFYYNNLKKNIFDVWFDSSISLLFCNNNILLIEGKDQIRGWYQSSIIINFIINFFIKIKIIITHNFFITSFGKKISKSLNNFNVNNLFINYDSNILKIYLLQHNFTKNIIFSIKKIENAIFFYKKIKTIFSFIINNFYNFNFFKKKILFLDKWIIKKIFFFNKILKKIFFSYLYYKIINILEYLLNFLSNFYFNSLKLRLYISKINSYIRNSIIFSFYNILFFLKKNLFPLTSNFLSYLDKKFFLKKIFNYNNKFSYYIKFKKILNFVNIFFFKKKFFLFFLKKDFDIYNIFFLNNKFWNWISKNFFLKIKKKKKYCNFSKNYKLKKNFFLKKNICYKCCINKFHNLEEIKFYV</sequence>
<gene>
    <name evidence="14" type="primary">ileS</name>
    <name evidence="14" type="ORF">A33U_0165</name>
</gene>
<evidence type="ECO:0000256" key="7">
    <source>
        <dbReference type="ARBA" id="ARBA00022917"/>
    </source>
</evidence>
<dbReference type="PANTHER" id="PTHR42765">
    <property type="entry name" value="SOLEUCYL-TRNA SYNTHETASE"/>
    <property type="match status" value="1"/>
</dbReference>
<dbReference type="GO" id="GO:0005829">
    <property type="term" value="C:cytosol"/>
    <property type="evidence" value="ECO:0007669"/>
    <property type="project" value="TreeGrafter"/>
</dbReference>
<dbReference type="STRING" id="1202536.A33U_0165"/>
<keyword evidence="7 11" id="KW-0648">Protein biosynthesis</keyword>
<keyword evidence="5 11" id="KW-0547">Nucleotide-binding</keyword>
<keyword evidence="6 11" id="KW-0067">ATP-binding</keyword>
<name>J7GSA5_CARRU</name>
<dbReference type="PATRIC" id="fig|1202536.3.peg.137"/>
<feature type="transmembrane region" description="Helical" evidence="12">
    <location>
        <begin position="499"/>
        <end position="521"/>
    </location>
</feature>
<dbReference type="Gene3D" id="3.40.50.620">
    <property type="entry name" value="HUPs"/>
    <property type="match status" value="2"/>
</dbReference>
<dbReference type="EMBL" id="CP003541">
    <property type="protein sequence ID" value="AFP83612.1"/>
    <property type="molecule type" value="Genomic_DNA"/>
</dbReference>
<keyword evidence="12" id="KW-0472">Membrane</keyword>
<comment type="catalytic activity">
    <reaction evidence="10">
        <text>tRNA(Ile) + L-isoleucine + ATP = L-isoleucyl-tRNA(Ile) + AMP + diphosphate</text>
        <dbReference type="Rhea" id="RHEA:11060"/>
        <dbReference type="Rhea" id="RHEA-COMP:9666"/>
        <dbReference type="Rhea" id="RHEA-COMP:9695"/>
        <dbReference type="ChEBI" id="CHEBI:30616"/>
        <dbReference type="ChEBI" id="CHEBI:33019"/>
        <dbReference type="ChEBI" id="CHEBI:58045"/>
        <dbReference type="ChEBI" id="CHEBI:78442"/>
        <dbReference type="ChEBI" id="CHEBI:78528"/>
        <dbReference type="ChEBI" id="CHEBI:456215"/>
        <dbReference type="EC" id="6.1.1.5"/>
    </reaction>
</comment>
<dbReference type="PRINTS" id="PR00984">
    <property type="entry name" value="TRNASYNTHILE"/>
</dbReference>
<accession>J7GSA5</accession>
<dbReference type="InterPro" id="IPR014729">
    <property type="entry name" value="Rossmann-like_a/b/a_fold"/>
</dbReference>
<evidence type="ECO:0000256" key="8">
    <source>
        <dbReference type="ARBA" id="ARBA00023146"/>
    </source>
</evidence>
<evidence type="ECO:0000256" key="9">
    <source>
        <dbReference type="ARBA" id="ARBA00025217"/>
    </source>
</evidence>
<feature type="transmembrane region" description="Helical" evidence="12">
    <location>
        <begin position="658"/>
        <end position="677"/>
    </location>
</feature>
<dbReference type="InterPro" id="IPR002301">
    <property type="entry name" value="Ile-tRNA-ligase"/>
</dbReference>
<evidence type="ECO:0000256" key="3">
    <source>
        <dbReference type="ARBA" id="ARBA00022490"/>
    </source>
</evidence>
<keyword evidence="12" id="KW-0812">Transmembrane</keyword>
<keyword evidence="4 11" id="KW-0436">Ligase</keyword>
<evidence type="ECO:0000256" key="4">
    <source>
        <dbReference type="ARBA" id="ARBA00022598"/>
    </source>
</evidence>
<evidence type="ECO:0000259" key="13">
    <source>
        <dbReference type="Pfam" id="PF00133"/>
    </source>
</evidence>
<dbReference type="SUPFAM" id="SSF52374">
    <property type="entry name" value="Nucleotidylyl transferase"/>
    <property type="match status" value="1"/>
</dbReference>
<comment type="function">
    <text evidence="9">Catalyzes the attachment of isoleucine to tRNA(Ile). As IleRS can inadvertently accommodate and process structurally similar amino acids such as valine, to avoid such errors it has two additional distinct tRNA(Ile)-dependent editing activities. One activity is designated as 'pretransfer' editing and involves the hydrolysis of activated Val-AMP. The other activity is designated 'posttransfer' editing and involves deacylation of mischarged Val-tRNA(Ile).</text>
</comment>
<evidence type="ECO:0000256" key="10">
    <source>
        <dbReference type="ARBA" id="ARBA00048359"/>
    </source>
</evidence>
<dbReference type="InterPro" id="IPR009008">
    <property type="entry name" value="Val/Leu/Ile-tRNA-synth_edit"/>
</dbReference>